<dbReference type="InterPro" id="IPR036689">
    <property type="entry name" value="ESAT-6-like_sf"/>
</dbReference>
<accession>A0A1M4TIW9</accession>
<feature type="region of interest" description="Disordered" evidence="1">
    <location>
        <begin position="1"/>
        <end position="42"/>
    </location>
</feature>
<proteinExistence type="predicted"/>
<dbReference type="EMBL" id="FQVN01000001">
    <property type="protein sequence ID" value="SHE44452.1"/>
    <property type="molecule type" value="Genomic_DNA"/>
</dbReference>
<dbReference type="Proteomes" id="UP000184501">
    <property type="component" value="Unassembled WGS sequence"/>
</dbReference>
<keyword evidence="3" id="KW-1185">Reference proteome</keyword>
<dbReference type="SUPFAM" id="SSF140453">
    <property type="entry name" value="EsxAB dimer-like"/>
    <property type="match status" value="1"/>
</dbReference>
<reference evidence="2 3" key="1">
    <citation type="submission" date="2016-11" db="EMBL/GenBank/DDBJ databases">
        <authorList>
            <person name="Jaros S."/>
            <person name="Januszkiewicz K."/>
            <person name="Wedrychowicz H."/>
        </authorList>
    </citation>
    <scope>NUCLEOTIDE SEQUENCE [LARGE SCALE GENOMIC DNA]</scope>
    <source>
        <strain evidence="2 3">DSM 44523</strain>
    </source>
</reference>
<dbReference type="Gene3D" id="1.10.287.1060">
    <property type="entry name" value="ESAT-6-like"/>
    <property type="match status" value="1"/>
</dbReference>
<dbReference type="STRING" id="2017.SAMN05444320_101101"/>
<dbReference type="AlphaFoldDB" id="A0A1M4TIW9"/>
<name>A0A1M4TIW9_STRHI</name>
<feature type="compositionally biased region" description="Low complexity" evidence="1">
    <location>
        <begin position="12"/>
        <end position="33"/>
    </location>
</feature>
<gene>
    <name evidence="2" type="ORF">SAMN05444320_101101</name>
</gene>
<evidence type="ECO:0000313" key="3">
    <source>
        <dbReference type="Proteomes" id="UP000184501"/>
    </source>
</evidence>
<evidence type="ECO:0000256" key="1">
    <source>
        <dbReference type="SAM" id="MobiDB-lite"/>
    </source>
</evidence>
<sequence>MSTWDQSGRGRPSTPSAPAGQPAAAGCGVPSTGQGAGGGSGVLWLEPAEVRSAGARMTRAGDAMERVVQALRGALDAEGECWGHDESGEKFAKEYVPQRDKMLEGMGKVVEVLHRVGENLGKMVDDFERRDADSARGLGGNRA</sequence>
<protein>
    <submittedName>
        <fullName evidence="2">Uncharacterized conserved protein YukE</fullName>
    </submittedName>
</protein>
<evidence type="ECO:0000313" key="2">
    <source>
        <dbReference type="EMBL" id="SHE44452.1"/>
    </source>
</evidence>
<organism evidence="2 3">
    <name type="scientific">Streptoalloteichus hindustanus</name>
    <dbReference type="NCBI Taxonomy" id="2017"/>
    <lineage>
        <taxon>Bacteria</taxon>
        <taxon>Bacillati</taxon>
        <taxon>Actinomycetota</taxon>
        <taxon>Actinomycetes</taxon>
        <taxon>Pseudonocardiales</taxon>
        <taxon>Pseudonocardiaceae</taxon>
        <taxon>Streptoalloteichus</taxon>
    </lineage>
</organism>